<keyword evidence="2" id="KW-1185">Reference proteome</keyword>
<dbReference type="EMBL" id="JBFXLU010000066">
    <property type="protein sequence ID" value="KAL2846114.1"/>
    <property type="molecule type" value="Genomic_DNA"/>
</dbReference>
<comment type="caution">
    <text evidence="1">The sequence shown here is derived from an EMBL/GenBank/DDBJ whole genome shotgun (WGS) entry which is preliminary data.</text>
</comment>
<proteinExistence type="predicted"/>
<gene>
    <name evidence="1" type="ORF">BJY01DRAFT_213621</name>
</gene>
<evidence type="ECO:0000313" key="2">
    <source>
        <dbReference type="Proteomes" id="UP001610446"/>
    </source>
</evidence>
<protein>
    <submittedName>
        <fullName evidence="1">Uncharacterized protein</fullName>
    </submittedName>
</protein>
<name>A0ABR4K1B3_9EURO</name>
<evidence type="ECO:0000313" key="1">
    <source>
        <dbReference type="EMBL" id="KAL2846114.1"/>
    </source>
</evidence>
<accession>A0ABR4K1B3</accession>
<organism evidence="1 2">
    <name type="scientific">Aspergillus pseudoustus</name>
    <dbReference type="NCBI Taxonomy" id="1810923"/>
    <lineage>
        <taxon>Eukaryota</taxon>
        <taxon>Fungi</taxon>
        <taxon>Dikarya</taxon>
        <taxon>Ascomycota</taxon>
        <taxon>Pezizomycotina</taxon>
        <taxon>Eurotiomycetes</taxon>
        <taxon>Eurotiomycetidae</taxon>
        <taxon>Eurotiales</taxon>
        <taxon>Aspergillaceae</taxon>
        <taxon>Aspergillus</taxon>
        <taxon>Aspergillus subgen. Nidulantes</taxon>
    </lineage>
</organism>
<dbReference type="Proteomes" id="UP001610446">
    <property type="component" value="Unassembled WGS sequence"/>
</dbReference>
<sequence>MAALPGLSFVSYSAIPRCVACPILNHRFGRVFLCHEKEIFRAIPWAGVFIVGSWSLCFAHFRSRDSYGLNEQCHVRSSTVSITDVAGMKRGCSLKALSRHLHKGPTGYNYVVDLETLFTN</sequence>
<reference evidence="1 2" key="1">
    <citation type="submission" date="2024-07" db="EMBL/GenBank/DDBJ databases">
        <title>Section-level genome sequencing and comparative genomics of Aspergillus sections Usti and Cavernicolus.</title>
        <authorList>
            <consortium name="Lawrence Berkeley National Laboratory"/>
            <person name="Nybo J.L."/>
            <person name="Vesth T.C."/>
            <person name="Theobald S."/>
            <person name="Frisvad J.C."/>
            <person name="Larsen T.O."/>
            <person name="Kjaerboelling I."/>
            <person name="Rothschild-Mancinelli K."/>
            <person name="Lyhne E.K."/>
            <person name="Kogle M.E."/>
            <person name="Barry K."/>
            <person name="Clum A."/>
            <person name="Na H."/>
            <person name="Ledsgaard L."/>
            <person name="Lin J."/>
            <person name="Lipzen A."/>
            <person name="Kuo A."/>
            <person name="Riley R."/>
            <person name="Mondo S."/>
            <person name="Labutti K."/>
            <person name="Haridas S."/>
            <person name="Pangalinan J."/>
            <person name="Salamov A.A."/>
            <person name="Simmons B.A."/>
            <person name="Magnuson J.K."/>
            <person name="Chen J."/>
            <person name="Drula E."/>
            <person name="Henrissat B."/>
            <person name="Wiebenga A."/>
            <person name="Lubbers R.J."/>
            <person name="Gomes A.C."/>
            <person name="Makela M.R."/>
            <person name="Stajich J."/>
            <person name="Grigoriev I.V."/>
            <person name="Mortensen U.H."/>
            <person name="De Vries R.P."/>
            <person name="Baker S.E."/>
            <person name="Andersen M.R."/>
        </authorList>
    </citation>
    <scope>NUCLEOTIDE SEQUENCE [LARGE SCALE GENOMIC DNA]</scope>
    <source>
        <strain evidence="1 2">CBS 123904</strain>
    </source>
</reference>